<dbReference type="PANTHER" id="PTHR11638:SF93">
    <property type="entry name" value="MITOCHONDRIAL DISAGGREGASE"/>
    <property type="match status" value="1"/>
</dbReference>
<dbReference type="GeneID" id="102805307"/>
<protein>
    <submittedName>
        <fullName evidence="5">Caseinolytic peptidase B protein homolog</fullName>
    </submittedName>
</protein>
<dbReference type="InterPro" id="IPR050130">
    <property type="entry name" value="ClpA_ClpB"/>
</dbReference>
<dbReference type="InterPro" id="IPR027417">
    <property type="entry name" value="P-loop_NTPase"/>
</dbReference>
<dbReference type="Pfam" id="PF07724">
    <property type="entry name" value="AAA_2"/>
    <property type="match status" value="1"/>
</dbReference>
<reference evidence="5" key="1">
    <citation type="submission" date="2025-08" db="UniProtKB">
        <authorList>
            <consortium name="RefSeq"/>
        </authorList>
    </citation>
    <scope>IDENTIFICATION</scope>
    <source>
        <tissue evidence="5">Testes</tissue>
    </source>
</reference>
<dbReference type="RefSeq" id="XP_006826127.1">
    <property type="nucleotide sequence ID" value="XM_006826064.1"/>
</dbReference>
<sequence length="207" mass="23859">GRLTDGKGKTIECKDAIFIMTSNLASDEIARHAIQLRNEAEDISMQRQKGNIGDLDISERITISRNFKDNVVEPILKRHFRRDEFLGRINEMVYFLPFSRSELIKLVLIELNFWAAKAKKNHNMQIEWDRQVLDVLADGYNVRYGARSIKHEVERRVVNQLAAAHERSLIHNDCHINITVNDPSNELLRSDNVTSSSPAIKLQLLKK</sequence>
<evidence type="ECO:0000313" key="4">
    <source>
        <dbReference type="Proteomes" id="UP000694865"/>
    </source>
</evidence>
<evidence type="ECO:0000256" key="1">
    <source>
        <dbReference type="ARBA" id="ARBA00022741"/>
    </source>
</evidence>
<gene>
    <name evidence="5" type="primary">LOC102805307</name>
</gene>
<accession>A0ABM0N1I6</accession>
<dbReference type="SMART" id="SM01086">
    <property type="entry name" value="ClpB_D2-small"/>
    <property type="match status" value="1"/>
</dbReference>
<dbReference type="Gene3D" id="3.40.50.300">
    <property type="entry name" value="P-loop containing nucleotide triphosphate hydrolases"/>
    <property type="match status" value="1"/>
</dbReference>
<dbReference type="Gene3D" id="1.10.8.60">
    <property type="match status" value="1"/>
</dbReference>
<dbReference type="InterPro" id="IPR019489">
    <property type="entry name" value="Clp_ATPase_C"/>
</dbReference>
<keyword evidence="4" id="KW-1185">Reference proteome</keyword>
<dbReference type="Proteomes" id="UP000694865">
    <property type="component" value="Unplaced"/>
</dbReference>
<feature type="non-terminal residue" evidence="5">
    <location>
        <position position="207"/>
    </location>
</feature>
<feature type="domain" description="Clp ATPase C-terminal" evidence="3">
    <location>
        <begin position="98"/>
        <end position="187"/>
    </location>
</feature>
<dbReference type="Pfam" id="PF10431">
    <property type="entry name" value="ClpB_D2-small"/>
    <property type="match status" value="1"/>
</dbReference>
<proteinExistence type="predicted"/>
<evidence type="ECO:0000256" key="2">
    <source>
        <dbReference type="ARBA" id="ARBA00022840"/>
    </source>
</evidence>
<name>A0ABM0N1I6_SACKO</name>
<keyword evidence="2" id="KW-0067">ATP-binding</keyword>
<evidence type="ECO:0000259" key="3">
    <source>
        <dbReference type="SMART" id="SM01086"/>
    </source>
</evidence>
<dbReference type="SUPFAM" id="SSF52540">
    <property type="entry name" value="P-loop containing nucleoside triphosphate hydrolases"/>
    <property type="match status" value="1"/>
</dbReference>
<dbReference type="PANTHER" id="PTHR11638">
    <property type="entry name" value="ATP-DEPENDENT CLP PROTEASE"/>
    <property type="match status" value="1"/>
</dbReference>
<dbReference type="InterPro" id="IPR003959">
    <property type="entry name" value="ATPase_AAA_core"/>
</dbReference>
<keyword evidence="1" id="KW-0547">Nucleotide-binding</keyword>
<feature type="non-terminal residue" evidence="5">
    <location>
        <position position="1"/>
    </location>
</feature>
<organism evidence="4 5">
    <name type="scientific">Saccoglossus kowalevskii</name>
    <name type="common">Acorn worm</name>
    <dbReference type="NCBI Taxonomy" id="10224"/>
    <lineage>
        <taxon>Eukaryota</taxon>
        <taxon>Metazoa</taxon>
        <taxon>Hemichordata</taxon>
        <taxon>Enteropneusta</taxon>
        <taxon>Harrimaniidae</taxon>
        <taxon>Saccoglossus</taxon>
    </lineage>
</organism>
<evidence type="ECO:0000313" key="5">
    <source>
        <dbReference type="RefSeq" id="XP_006826127.1"/>
    </source>
</evidence>